<feature type="compositionally biased region" description="Polar residues" evidence="1">
    <location>
        <begin position="230"/>
        <end position="245"/>
    </location>
</feature>
<evidence type="ECO:0000256" key="1">
    <source>
        <dbReference type="SAM" id="MobiDB-lite"/>
    </source>
</evidence>
<feature type="compositionally biased region" description="Basic and acidic residues" evidence="1">
    <location>
        <begin position="48"/>
        <end position="60"/>
    </location>
</feature>
<feature type="compositionally biased region" description="Low complexity" evidence="1">
    <location>
        <begin position="215"/>
        <end position="229"/>
    </location>
</feature>
<feature type="compositionally biased region" description="Basic and acidic residues" evidence="1">
    <location>
        <begin position="587"/>
        <end position="596"/>
    </location>
</feature>
<feature type="region of interest" description="Disordered" evidence="1">
    <location>
        <begin position="31"/>
        <end position="60"/>
    </location>
</feature>
<name>A0A2P2PID3_RHIMU</name>
<dbReference type="PANTHER" id="PTHR34282">
    <property type="entry name" value="OS01G0228800 PROTEIN-RELATED"/>
    <property type="match status" value="1"/>
</dbReference>
<dbReference type="PANTHER" id="PTHR34282:SF2">
    <property type="entry name" value="DUF3741 DOMAIN-CONTAINING PROTEIN"/>
    <property type="match status" value="1"/>
</dbReference>
<proteinExistence type="predicted"/>
<organism evidence="2">
    <name type="scientific">Rhizophora mucronata</name>
    <name type="common">Asiatic mangrove</name>
    <dbReference type="NCBI Taxonomy" id="61149"/>
    <lineage>
        <taxon>Eukaryota</taxon>
        <taxon>Viridiplantae</taxon>
        <taxon>Streptophyta</taxon>
        <taxon>Embryophyta</taxon>
        <taxon>Tracheophyta</taxon>
        <taxon>Spermatophyta</taxon>
        <taxon>Magnoliopsida</taxon>
        <taxon>eudicotyledons</taxon>
        <taxon>Gunneridae</taxon>
        <taxon>Pentapetalae</taxon>
        <taxon>rosids</taxon>
        <taxon>fabids</taxon>
        <taxon>Malpighiales</taxon>
        <taxon>Rhizophoraceae</taxon>
        <taxon>Rhizophora</taxon>
    </lineage>
</organism>
<dbReference type="AlphaFoldDB" id="A0A2P2PID3"/>
<sequence length="842" mass="94132">MYRPFILCDDSKGVVECGAIRKCKSGSQKIKQKIESRTKQKNSTSSNKAEKERMIARRTAEGPCNASSFQLLGVSRGTQKLNQVIESWSRGLSYDGKPKDITEDMLKGALDLQESLIMLGKLQEASKYMVQSKKKQKEKLEKGSSDEMERGRISSFRSGDQICEMALQKPRLWADGSSRDCVGELGEANRDSLARKSLPSRTTKEVIEFGSRELSSNSDAPSTSSSNLSEVQSKDSQSTDSTLQRDSQKKIKGPNLIAKMMGLEDIPAMPTEPVSRKQLGGDQYLSWKWPVFATEMPKARKRETMMQKTEHEKRTLKEMLEKKRLKGLLKCSSVDEFTSYSHRSSDSNSKQTLVNNSQPIVLIKPLHVSCLKSEEALPRTIGEKGVLTTDMMQGLVKVKESIASGSIKCQKSSLSCSNKSLTKEEGAKAEKPRERDVKLVDQKDEALNASTLDRKLVTEESLKKRLSQEVRSKDHKEVVNRTKEKEVETNLTSTFKTTHKKVSNIQKIVENNRKPLEREIVKSSQDQAKVTPTKLQTQNELPQQHRTTSKTISRRTAQAGNNKCKYQGTKERLPDEDRSAKVITENSGRKGDDMRNRVSLNDNSIPEGTKGMIVDNLPTEKEADVFKTQSKDDCSDKNVTLRNLQHEKEAMSESSKDDGDQINRNIRTDITSFRTRTSLKAFLLSSPLFLTLADESIHLNAGSLDLLPASHIRNFEPTDTKLYLNYAHEFVGHRTVPNSPIRHPLLPNNNAGNSGVSVSLDQLVDEICDGIETLSSYCTPDGNGLCSHSLFAMLEKDMSCKTVVTGAWNLGWNDEFSAEEAEEAVTHIEKLLLGDLIEEILA</sequence>
<accession>A0A2P2PID3</accession>
<feature type="region of interest" description="Disordered" evidence="1">
    <location>
        <begin position="130"/>
        <end position="154"/>
    </location>
</feature>
<dbReference type="EMBL" id="GGEC01074021">
    <property type="protein sequence ID" value="MBX54505.1"/>
    <property type="molecule type" value="Transcribed_RNA"/>
</dbReference>
<feature type="compositionally biased region" description="Basic and acidic residues" evidence="1">
    <location>
        <begin position="568"/>
        <end position="580"/>
    </location>
</feature>
<feature type="region of interest" description="Disordered" evidence="1">
    <location>
        <begin position="208"/>
        <end position="255"/>
    </location>
</feature>
<evidence type="ECO:0000313" key="2">
    <source>
        <dbReference type="EMBL" id="MBX54505.1"/>
    </source>
</evidence>
<reference evidence="2" key="1">
    <citation type="submission" date="2018-02" db="EMBL/GenBank/DDBJ databases">
        <title>Rhizophora mucronata_Transcriptome.</title>
        <authorList>
            <person name="Meera S.P."/>
            <person name="Sreeshan A."/>
            <person name="Augustine A."/>
        </authorList>
    </citation>
    <scope>NUCLEOTIDE SEQUENCE</scope>
    <source>
        <tissue evidence="2">Leaf</tissue>
    </source>
</reference>
<feature type="compositionally biased region" description="Basic and acidic residues" evidence="1">
    <location>
        <begin position="138"/>
        <end position="152"/>
    </location>
</feature>
<protein>
    <submittedName>
        <fullName evidence="2">Uncharacterized protein MANES_16G114300</fullName>
    </submittedName>
</protein>
<feature type="region of interest" description="Disordered" evidence="1">
    <location>
        <begin position="523"/>
        <end position="610"/>
    </location>
</feature>
<feature type="compositionally biased region" description="Polar residues" evidence="1">
    <location>
        <begin position="523"/>
        <end position="561"/>
    </location>
</feature>